<dbReference type="GO" id="GO:0008237">
    <property type="term" value="F:metallopeptidase activity"/>
    <property type="evidence" value="ECO:0007669"/>
    <property type="project" value="InterPro"/>
</dbReference>
<proteinExistence type="predicted"/>
<comment type="caution">
    <text evidence="1">The sequence shown here is derived from an EMBL/GenBank/DDBJ whole genome shotgun (WGS) entry which is preliminary data.</text>
</comment>
<dbReference type="SUPFAM" id="SSF55486">
    <property type="entry name" value="Metalloproteases ('zincins'), catalytic domain"/>
    <property type="match status" value="1"/>
</dbReference>
<dbReference type="AlphaFoldDB" id="A0A3N6NLZ4"/>
<reference evidence="1 2" key="1">
    <citation type="submission" date="2018-10" db="EMBL/GenBank/DDBJ databases">
        <title>Natrarchaeobius chitinivorans gen. nov., sp. nov., and Natrarchaeobius haloalkaliphilus sp. nov., alkaliphilic, chitin-utilizing haloarchaea from hypersaline alkaline lakes.</title>
        <authorList>
            <person name="Sorokin D.Y."/>
            <person name="Elcheninov A.G."/>
            <person name="Kostrikina N.A."/>
            <person name="Bale N.J."/>
            <person name="Sinninghe Damste J.S."/>
            <person name="Khijniak T.V."/>
            <person name="Kublanov I.V."/>
            <person name="Toshchakov S.V."/>
        </authorList>
    </citation>
    <scope>NUCLEOTIDE SEQUENCE [LARGE SCALE GENOMIC DNA]</scope>
    <source>
        <strain evidence="1 2">AArcht7</strain>
    </source>
</reference>
<accession>A0A3N6NLZ4</accession>
<evidence type="ECO:0000313" key="2">
    <source>
        <dbReference type="Proteomes" id="UP000281431"/>
    </source>
</evidence>
<dbReference type="Gene3D" id="3.40.390.10">
    <property type="entry name" value="Collagenase (Catalytic Domain)"/>
    <property type="match status" value="1"/>
</dbReference>
<gene>
    <name evidence="1" type="ORF">EA472_11130</name>
</gene>
<keyword evidence="2" id="KW-1185">Reference proteome</keyword>
<organism evidence="1 2">
    <name type="scientific">Natrarchaeobius chitinivorans</name>
    <dbReference type="NCBI Taxonomy" id="1679083"/>
    <lineage>
        <taxon>Archaea</taxon>
        <taxon>Methanobacteriati</taxon>
        <taxon>Methanobacteriota</taxon>
        <taxon>Stenosarchaea group</taxon>
        <taxon>Halobacteria</taxon>
        <taxon>Halobacteriales</taxon>
        <taxon>Natrialbaceae</taxon>
        <taxon>Natrarchaeobius</taxon>
    </lineage>
</organism>
<dbReference type="Proteomes" id="UP000281431">
    <property type="component" value="Unassembled WGS sequence"/>
</dbReference>
<evidence type="ECO:0000313" key="1">
    <source>
        <dbReference type="EMBL" id="RQH00393.1"/>
    </source>
</evidence>
<dbReference type="InterPro" id="IPR024079">
    <property type="entry name" value="MetalloPept_cat_dom_sf"/>
</dbReference>
<dbReference type="OrthoDB" id="198863at2157"/>
<dbReference type="EMBL" id="REFZ01000006">
    <property type="protein sequence ID" value="RQH00393.1"/>
    <property type="molecule type" value="Genomic_DNA"/>
</dbReference>
<sequence length="266" mass="28844">MNRRYVLGAIGSLTSIGTLAYATRDPVEAIEVRVWLSDRAAEYDAVETRVLEYVNRLLDFEFWTVDASFGGVVSVSTEDGAVVSTSGEWPLAVTSGTIGSSDLDPATDVNLLVTDGQMKYAPTGYGFPHVASVGGARYLGSLEPFDELVGSGPDGAVKRRIVPLTSSTRTMQVLLHEVGHALGLHHDHGVAFRYGDAVVATPMISTYAFDPDYEVDRSRCGTSYPDTSGRERKLSLAFSNCARRELSSYSGGLRLRRGDEESGFEW</sequence>
<name>A0A3N6NLZ4_NATCH</name>
<protein>
    <submittedName>
        <fullName evidence="1">Peptidase M10A and M12B matrixin and adamalysin</fullName>
    </submittedName>
</protein>